<dbReference type="Pfam" id="PF01381">
    <property type="entry name" value="HTH_3"/>
    <property type="match status" value="1"/>
</dbReference>
<organism evidence="2 3">
    <name type="scientific">Vallitalea pronyensis</name>
    <dbReference type="NCBI Taxonomy" id="1348613"/>
    <lineage>
        <taxon>Bacteria</taxon>
        <taxon>Bacillati</taxon>
        <taxon>Bacillota</taxon>
        <taxon>Clostridia</taxon>
        <taxon>Lachnospirales</taxon>
        <taxon>Vallitaleaceae</taxon>
        <taxon>Vallitalea</taxon>
    </lineage>
</organism>
<dbReference type="Proteomes" id="UP000683246">
    <property type="component" value="Chromosome"/>
</dbReference>
<dbReference type="InterPro" id="IPR001387">
    <property type="entry name" value="Cro/C1-type_HTH"/>
</dbReference>
<evidence type="ECO:0000313" key="2">
    <source>
        <dbReference type="EMBL" id="QUI22580.1"/>
    </source>
</evidence>
<evidence type="ECO:0000259" key="1">
    <source>
        <dbReference type="PROSITE" id="PS50943"/>
    </source>
</evidence>
<dbReference type="Gene3D" id="1.10.260.40">
    <property type="entry name" value="lambda repressor-like DNA-binding domains"/>
    <property type="match status" value="1"/>
</dbReference>
<feature type="domain" description="HTH cro/C1-type" evidence="1">
    <location>
        <begin position="14"/>
        <end position="67"/>
    </location>
</feature>
<name>A0A8J8MJ38_9FIRM</name>
<protein>
    <submittedName>
        <fullName evidence="2">Helix-turn-helix transcriptional regulator</fullName>
    </submittedName>
</protein>
<gene>
    <name evidence="2" type="ORF">HZI73_09825</name>
</gene>
<sequence>MTNKTDIPFFGIIVKKRLIELDMTQRELARSIGVNENYLTDILKGRRSGKKYKEAILETLEIDSTDGKTSFLTKSYIQK</sequence>
<reference evidence="2" key="1">
    <citation type="submission" date="2020-07" db="EMBL/GenBank/DDBJ databases">
        <title>Vallitalea pronyensis genome.</title>
        <authorList>
            <person name="Postec A."/>
        </authorList>
    </citation>
    <scope>NUCLEOTIDE SEQUENCE</scope>
    <source>
        <strain evidence="2">FatNI3</strain>
    </source>
</reference>
<dbReference type="RefSeq" id="WP_212698070.1">
    <property type="nucleotide sequence ID" value="NZ_CP058649.1"/>
</dbReference>
<dbReference type="AlphaFoldDB" id="A0A8J8MJ38"/>
<dbReference type="EMBL" id="CP058649">
    <property type="protein sequence ID" value="QUI22580.1"/>
    <property type="molecule type" value="Genomic_DNA"/>
</dbReference>
<dbReference type="CDD" id="cd00093">
    <property type="entry name" value="HTH_XRE"/>
    <property type="match status" value="1"/>
</dbReference>
<dbReference type="SMART" id="SM00530">
    <property type="entry name" value="HTH_XRE"/>
    <property type="match status" value="1"/>
</dbReference>
<dbReference type="PROSITE" id="PS50943">
    <property type="entry name" value="HTH_CROC1"/>
    <property type="match status" value="1"/>
</dbReference>
<dbReference type="KEGG" id="vpy:HZI73_09825"/>
<proteinExistence type="predicted"/>
<evidence type="ECO:0000313" key="3">
    <source>
        <dbReference type="Proteomes" id="UP000683246"/>
    </source>
</evidence>
<dbReference type="InterPro" id="IPR010982">
    <property type="entry name" value="Lambda_DNA-bd_dom_sf"/>
</dbReference>
<keyword evidence="3" id="KW-1185">Reference proteome</keyword>
<dbReference type="SUPFAM" id="SSF47413">
    <property type="entry name" value="lambda repressor-like DNA-binding domains"/>
    <property type="match status" value="1"/>
</dbReference>
<dbReference type="GO" id="GO:0003677">
    <property type="term" value="F:DNA binding"/>
    <property type="evidence" value="ECO:0007669"/>
    <property type="project" value="InterPro"/>
</dbReference>
<accession>A0A8J8MJ38</accession>